<evidence type="ECO:0000313" key="4">
    <source>
        <dbReference type="Proteomes" id="UP000230002"/>
    </source>
</evidence>
<dbReference type="EMBL" id="AYKW01000069">
    <property type="protein sequence ID" value="PIL22824.1"/>
    <property type="molecule type" value="Genomic_DNA"/>
</dbReference>
<dbReference type="OrthoDB" id="9030204at2759"/>
<evidence type="ECO:0000313" key="3">
    <source>
        <dbReference type="EMBL" id="PIL22824.1"/>
    </source>
</evidence>
<gene>
    <name evidence="3" type="ORF">GSI_15519</name>
</gene>
<proteinExistence type="inferred from homology"/>
<dbReference type="InterPro" id="IPR039574">
    <property type="entry name" value="OGFr"/>
</dbReference>
<dbReference type="PANTHER" id="PTHR14015:SF2">
    <property type="entry name" value="OPIOID GROWTH FACTOR RECEPTOR (OGFR) CONSERVED DOMAIN-CONTAINING PROTEIN"/>
    <property type="match status" value="1"/>
</dbReference>
<dbReference type="PANTHER" id="PTHR14015">
    <property type="entry name" value="OPIOID GROWTH FACTOR RECEPTOR OGFR ZETA-TYPE OPIOID RECEPTOR"/>
    <property type="match status" value="1"/>
</dbReference>
<comment type="similarity">
    <text evidence="1">Belongs to the opioid growth factor receptor family.</text>
</comment>
<organism evidence="3 4">
    <name type="scientific">Ganoderma sinense ZZ0214-1</name>
    <dbReference type="NCBI Taxonomy" id="1077348"/>
    <lineage>
        <taxon>Eukaryota</taxon>
        <taxon>Fungi</taxon>
        <taxon>Dikarya</taxon>
        <taxon>Basidiomycota</taxon>
        <taxon>Agaricomycotina</taxon>
        <taxon>Agaricomycetes</taxon>
        <taxon>Polyporales</taxon>
        <taxon>Polyporaceae</taxon>
        <taxon>Ganoderma</taxon>
    </lineage>
</organism>
<keyword evidence="4" id="KW-1185">Reference proteome</keyword>
<dbReference type="AlphaFoldDB" id="A0A2G8RMT4"/>
<comment type="caution">
    <text evidence="3">The sequence shown here is derived from an EMBL/GenBank/DDBJ whole genome shotgun (WGS) entry which is preliminary data.</text>
</comment>
<dbReference type="GO" id="GO:0140625">
    <property type="term" value="F:opioid growth factor receptor activity"/>
    <property type="evidence" value="ECO:0007669"/>
    <property type="project" value="InterPro"/>
</dbReference>
<name>A0A2G8RMT4_9APHY</name>
<dbReference type="Proteomes" id="UP000230002">
    <property type="component" value="Unassembled WGS sequence"/>
</dbReference>
<evidence type="ECO:0000259" key="2">
    <source>
        <dbReference type="Pfam" id="PF04664"/>
    </source>
</evidence>
<protein>
    <recommendedName>
        <fullName evidence="2">Opioid growth factor receptor (OGFr) conserved domain-containing protein</fullName>
    </recommendedName>
</protein>
<dbReference type="GO" id="GO:0016020">
    <property type="term" value="C:membrane"/>
    <property type="evidence" value="ECO:0007669"/>
    <property type="project" value="InterPro"/>
</dbReference>
<feature type="domain" description="Opioid growth factor receptor (OGFr) conserved" evidence="2">
    <location>
        <begin position="22"/>
        <end position="223"/>
    </location>
</feature>
<evidence type="ECO:0000256" key="1">
    <source>
        <dbReference type="ARBA" id="ARBA00010365"/>
    </source>
</evidence>
<dbReference type="Pfam" id="PF04664">
    <property type="entry name" value="OGFr_N"/>
    <property type="match status" value="1"/>
</dbReference>
<dbReference type="InterPro" id="IPR006757">
    <property type="entry name" value="OGF_rcpt"/>
</dbReference>
<reference evidence="3 4" key="1">
    <citation type="journal article" date="2015" name="Sci. Rep.">
        <title>Chromosome-level genome map provides insights into diverse defense mechanisms in the medicinal fungus Ganoderma sinense.</title>
        <authorList>
            <person name="Zhu Y."/>
            <person name="Xu J."/>
            <person name="Sun C."/>
            <person name="Zhou S."/>
            <person name="Xu H."/>
            <person name="Nelson D.R."/>
            <person name="Qian J."/>
            <person name="Song J."/>
            <person name="Luo H."/>
            <person name="Xiang L."/>
            <person name="Li Y."/>
            <person name="Xu Z."/>
            <person name="Ji A."/>
            <person name="Wang L."/>
            <person name="Lu S."/>
            <person name="Hayward A."/>
            <person name="Sun W."/>
            <person name="Li X."/>
            <person name="Schwartz D.C."/>
            <person name="Wang Y."/>
            <person name="Chen S."/>
        </authorList>
    </citation>
    <scope>NUCLEOTIDE SEQUENCE [LARGE SCALE GENOMIC DNA]</scope>
    <source>
        <strain evidence="3 4">ZZ0214-1</strain>
    </source>
</reference>
<accession>A0A2G8RMT4</accession>
<sequence>MSLPRDIREFLEQYPNVPDDPSMKSNLQFYSNKERCRPDNLLIDDLHEQWKTDYDKLEYKHGYIQWLFPLQEYGMNYEAQPLQKHEIEAMKADTKIIERIERSYEIMLGFYGMELISKETGELRRAQNWQDRYFNLARAPHNNLRISRILKCLSEFDLERYNASFLLFMLSEQSGNNILRSDILVSSMDRWWANCVRNYEERAWINDTIQKARTGSAKFVFTDETYREALKRRKEKGKFQE</sequence>